<name>A0A7S4IIA9_9EUKA</name>
<dbReference type="PANTHER" id="PTHR46116:SF15">
    <property type="entry name" value="(E3-INDEPENDENT) E2 UBIQUITIN-CONJUGATING ENZYME"/>
    <property type="match status" value="1"/>
</dbReference>
<evidence type="ECO:0000256" key="1">
    <source>
        <dbReference type="ARBA" id="ARBA00022679"/>
    </source>
</evidence>
<organism evidence="4">
    <name type="scientific">Vannella robusta</name>
    <dbReference type="NCBI Taxonomy" id="1487602"/>
    <lineage>
        <taxon>Eukaryota</taxon>
        <taxon>Amoebozoa</taxon>
        <taxon>Discosea</taxon>
        <taxon>Flabellinia</taxon>
        <taxon>Vannellidae</taxon>
        <taxon>Vannella</taxon>
    </lineage>
</organism>
<dbReference type="EMBL" id="HBKP01018130">
    <property type="protein sequence ID" value="CAE2230288.1"/>
    <property type="molecule type" value="Transcribed_RNA"/>
</dbReference>
<keyword evidence="2" id="KW-0833">Ubl conjugation pathway</keyword>
<evidence type="ECO:0000313" key="4">
    <source>
        <dbReference type="EMBL" id="CAE2230288.1"/>
    </source>
</evidence>
<evidence type="ECO:0000256" key="2">
    <source>
        <dbReference type="ARBA" id="ARBA00022786"/>
    </source>
</evidence>
<sequence length="195" mass="22000">MFDVGFPYDYPKSPPALFFQSVTGEQINPNLYPTGGICLSLLGTWHGEGVEVWNPATSSLLQVILSIQGLILGTEEPYFLEAGFEKRKGSSLGNVHSMRYNPTAILGSLKHSIKSYQLAEQGTYNPELNQIICRHLETTAQTTIDRIDRYLNFVSTHENPTSQELHNLFHVPLEGSEGFNQQLRKYKDIYQSTFL</sequence>
<dbReference type="PANTHER" id="PTHR46116">
    <property type="entry name" value="(E3-INDEPENDENT) E2 UBIQUITIN-CONJUGATING ENZYME"/>
    <property type="match status" value="1"/>
</dbReference>
<dbReference type="SUPFAM" id="SSF54495">
    <property type="entry name" value="UBC-like"/>
    <property type="match status" value="1"/>
</dbReference>
<dbReference type="PROSITE" id="PS50127">
    <property type="entry name" value="UBC_2"/>
    <property type="match status" value="1"/>
</dbReference>
<proteinExistence type="predicted"/>
<dbReference type="Gene3D" id="3.10.110.10">
    <property type="entry name" value="Ubiquitin Conjugating Enzyme"/>
    <property type="match status" value="1"/>
</dbReference>
<dbReference type="AlphaFoldDB" id="A0A7S4IIA9"/>
<feature type="domain" description="UBC core" evidence="3">
    <location>
        <begin position="1"/>
        <end position="113"/>
    </location>
</feature>
<keyword evidence="1" id="KW-0808">Transferase</keyword>
<dbReference type="InterPro" id="IPR000608">
    <property type="entry name" value="UBC"/>
</dbReference>
<protein>
    <recommendedName>
        <fullName evidence="3">UBC core domain-containing protein</fullName>
    </recommendedName>
</protein>
<accession>A0A7S4IIA9</accession>
<dbReference type="InterPro" id="IPR016135">
    <property type="entry name" value="UBQ-conjugating_enzyme/RWD"/>
</dbReference>
<dbReference type="GO" id="GO:0061631">
    <property type="term" value="F:ubiquitin conjugating enzyme activity"/>
    <property type="evidence" value="ECO:0007669"/>
    <property type="project" value="TreeGrafter"/>
</dbReference>
<evidence type="ECO:0000259" key="3">
    <source>
        <dbReference type="PROSITE" id="PS50127"/>
    </source>
</evidence>
<gene>
    <name evidence="4" type="ORF">VSP0166_LOCUS12863</name>
</gene>
<dbReference type="Pfam" id="PF00179">
    <property type="entry name" value="UQ_con"/>
    <property type="match status" value="1"/>
</dbReference>
<reference evidence="4" key="1">
    <citation type="submission" date="2021-01" db="EMBL/GenBank/DDBJ databases">
        <authorList>
            <person name="Corre E."/>
            <person name="Pelletier E."/>
            <person name="Niang G."/>
            <person name="Scheremetjew M."/>
            <person name="Finn R."/>
            <person name="Kale V."/>
            <person name="Holt S."/>
            <person name="Cochrane G."/>
            <person name="Meng A."/>
            <person name="Brown T."/>
            <person name="Cohen L."/>
        </authorList>
    </citation>
    <scope>NUCLEOTIDE SEQUENCE</scope>
    <source>
        <strain evidence="4">DIVA3 518/3/11/1/6</strain>
    </source>
</reference>